<dbReference type="Proteomes" id="UP001140949">
    <property type="component" value="Unassembled WGS sequence"/>
</dbReference>
<name>A0AAX6GS11_IRIPA</name>
<organism evidence="1 2">
    <name type="scientific">Iris pallida</name>
    <name type="common">Sweet iris</name>
    <dbReference type="NCBI Taxonomy" id="29817"/>
    <lineage>
        <taxon>Eukaryota</taxon>
        <taxon>Viridiplantae</taxon>
        <taxon>Streptophyta</taxon>
        <taxon>Embryophyta</taxon>
        <taxon>Tracheophyta</taxon>
        <taxon>Spermatophyta</taxon>
        <taxon>Magnoliopsida</taxon>
        <taxon>Liliopsida</taxon>
        <taxon>Asparagales</taxon>
        <taxon>Iridaceae</taxon>
        <taxon>Iridoideae</taxon>
        <taxon>Irideae</taxon>
        <taxon>Iris</taxon>
    </lineage>
</organism>
<keyword evidence="2" id="KW-1185">Reference proteome</keyword>
<proteinExistence type="predicted"/>
<evidence type="ECO:0000313" key="1">
    <source>
        <dbReference type="EMBL" id="KAJ6831590.1"/>
    </source>
</evidence>
<gene>
    <name evidence="1" type="ORF">M6B38_348365</name>
</gene>
<accession>A0AAX6GS11</accession>
<sequence>MLGIQIRESGPGRGVKPALLMVAATSFPSSRRIFTQSQESPAKKSEMALSPPLQPHRLFTLLRPVFPRHTQLAIHNPQHHAILYNGASQQQPSPYRSRPRHVRHLTQMYSVAVFALKERAY</sequence>
<evidence type="ECO:0000313" key="2">
    <source>
        <dbReference type="Proteomes" id="UP001140949"/>
    </source>
</evidence>
<dbReference type="EMBL" id="JANAVB010016600">
    <property type="protein sequence ID" value="KAJ6831590.1"/>
    <property type="molecule type" value="Genomic_DNA"/>
</dbReference>
<reference evidence="1" key="2">
    <citation type="submission" date="2023-04" db="EMBL/GenBank/DDBJ databases">
        <authorList>
            <person name="Bruccoleri R.E."/>
            <person name="Oakeley E.J."/>
            <person name="Faust A.-M."/>
            <person name="Dessus-Babus S."/>
            <person name="Altorfer M."/>
            <person name="Burckhardt D."/>
            <person name="Oertli M."/>
            <person name="Naumann U."/>
            <person name="Petersen F."/>
            <person name="Wong J."/>
        </authorList>
    </citation>
    <scope>NUCLEOTIDE SEQUENCE</scope>
    <source>
        <strain evidence="1">GSM-AAB239-AS_SAM_17_03QT</strain>
        <tissue evidence="1">Leaf</tissue>
    </source>
</reference>
<reference evidence="1" key="1">
    <citation type="journal article" date="2023" name="GigaByte">
        <title>Genome assembly of the bearded iris, Iris pallida Lam.</title>
        <authorList>
            <person name="Bruccoleri R.E."/>
            <person name="Oakeley E.J."/>
            <person name="Faust A.M.E."/>
            <person name="Altorfer M."/>
            <person name="Dessus-Babus S."/>
            <person name="Burckhardt D."/>
            <person name="Oertli M."/>
            <person name="Naumann U."/>
            <person name="Petersen F."/>
            <person name="Wong J."/>
        </authorList>
    </citation>
    <scope>NUCLEOTIDE SEQUENCE</scope>
    <source>
        <strain evidence="1">GSM-AAB239-AS_SAM_17_03QT</strain>
    </source>
</reference>
<dbReference type="AlphaFoldDB" id="A0AAX6GS11"/>
<comment type="caution">
    <text evidence="1">The sequence shown here is derived from an EMBL/GenBank/DDBJ whole genome shotgun (WGS) entry which is preliminary data.</text>
</comment>
<protein>
    <submittedName>
        <fullName evidence="1">Uncharacterized protein</fullName>
    </submittedName>
</protein>